<feature type="transmembrane region" description="Helical" evidence="1">
    <location>
        <begin position="156"/>
        <end position="177"/>
    </location>
</feature>
<gene>
    <name evidence="2" type="ORF">DERYTH_LOCUS16802</name>
</gene>
<dbReference type="AlphaFoldDB" id="A0A9N9IU73"/>
<proteinExistence type="predicted"/>
<feature type="non-terminal residue" evidence="2">
    <location>
        <position position="1"/>
    </location>
</feature>
<evidence type="ECO:0000313" key="2">
    <source>
        <dbReference type="EMBL" id="CAG8749975.1"/>
    </source>
</evidence>
<keyword evidence="1" id="KW-0812">Transmembrane</keyword>
<feature type="transmembrane region" description="Helical" evidence="1">
    <location>
        <begin position="184"/>
        <end position="205"/>
    </location>
</feature>
<comment type="caution">
    <text evidence="2">The sequence shown here is derived from an EMBL/GenBank/DDBJ whole genome shotgun (WGS) entry which is preliminary data.</text>
</comment>
<evidence type="ECO:0000313" key="3">
    <source>
        <dbReference type="Proteomes" id="UP000789405"/>
    </source>
</evidence>
<sequence length="281" mass="32413">KIISISFLQLSTASIIDYSYSSQQDLYDAILNSLFPIFFVLLFNVRGESGRIKKVALPLIDDILYNLITWTIPLIVAFTYGDTLPIKVFSIINMCLHVFFAVYAIIKHETIKGSKAKPYTEIIFWFLVFFPVIVIPAFWISVIINERPLDSINLTFLILFGLLLVSAILILILLICYIYDLLDLFALIFLYIPNFLEIFFSISFYTPNILQTFFILLKWPINFYFVKTCVFILILSLTRNSSYFTDSVPDDFLATSTAITQLMLRNVLSTENYMKTEESSS</sequence>
<feature type="transmembrane region" description="Helical" evidence="1">
    <location>
        <begin position="26"/>
        <end position="43"/>
    </location>
</feature>
<name>A0A9N9IU73_9GLOM</name>
<dbReference type="OrthoDB" id="2434437at2759"/>
<dbReference type="Proteomes" id="UP000789405">
    <property type="component" value="Unassembled WGS sequence"/>
</dbReference>
<keyword evidence="1" id="KW-0472">Membrane</keyword>
<keyword evidence="3" id="KW-1185">Reference proteome</keyword>
<feature type="transmembrane region" description="Helical" evidence="1">
    <location>
        <begin position="122"/>
        <end position="144"/>
    </location>
</feature>
<keyword evidence="1" id="KW-1133">Transmembrane helix</keyword>
<dbReference type="EMBL" id="CAJVPY010015104">
    <property type="protein sequence ID" value="CAG8749975.1"/>
    <property type="molecule type" value="Genomic_DNA"/>
</dbReference>
<feature type="transmembrane region" description="Helical" evidence="1">
    <location>
        <begin position="86"/>
        <end position="106"/>
    </location>
</feature>
<evidence type="ECO:0000256" key="1">
    <source>
        <dbReference type="SAM" id="Phobius"/>
    </source>
</evidence>
<feature type="transmembrane region" description="Helical" evidence="1">
    <location>
        <begin position="63"/>
        <end position="80"/>
    </location>
</feature>
<accession>A0A9N9IU73</accession>
<protein>
    <submittedName>
        <fullName evidence="2">3659_t:CDS:1</fullName>
    </submittedName>
</protein>
<organism evidence="2 3">
    <name type="scientific">Dentiscutata erythropus</name>
    <dbReference type="NCBI Taxonomy" id="1348616"/>
    <lineage>
        <taxon>Eukaryota</taxon>
        <taxon>Fungi</taxon>
        <taxon>Fungi incertae sedis</taxon>
        <taxon>Mucoromycota</taxon>
        <taxon>Glomeromycotina</taxon>
        <taxon>Glomeromycetes</taxon>
        <taxon>Diversisporales</taxon>
        <taxon>Gigasporaceae</taxon>
        <taxon>Dentiscutata</taxon>
    </lineage>
</organism>
<feature type="transmembrane region" description="Helical" evidence="1">
    <location>
        <begin position="217"/>
        <end position="237"/>
    </location>
</feature>
<reference evidence="2" key="1">
    <citation type="submission" date="2021-06" db="EMBL/GenBank/DDBJ databases">
        <authorList>
            <person name="Kallberg Y."/>
            <person name="Tangrot J."/>
            <person name="Rosling A."/>
        </authorList>
    </citation>
    <scope>NUCLEOTIDE SEQUENCE</scope>
    <source>
        <strain evidence="2">MA453B</strain>
    </source>
</reference>